<keyword evidence="1" id="KW-0472">Membrane</keyword>
<proteinExistence type="predicted"/>
<evidence type="ECO:0000313" key="3">
    <source>
        <dbReference type="Proteomes" id="UP000008068"/>
    </source>
</evidence>
<sequence length="86" mass="9602">MFSGYNILISTFGVAWIVFETLIESTSSHGEYISQRPSNYLSSPTLKMNIFIVVIVFFFVAGRSVEGQMSFDGPPSSPKKFHFVSP</sequence>
<keyword evidence="3" id="KW-1185">Reference proteome</keyword>
<keyword evidence="1" id="KW-0812">Transmembrane</keyword>
<dbReference type="Proteomes" id="UP000008068">
    <property type="component" value="Unassembled WGS sequence"/>
</dbReference>
<accession>G0P8L7</accession>
<dbReference type="AlphaFoldDB" id="G0P8L7"/>
<feature type="transmembrane region" description="Helical" evidence="1">
    <location>
        <begin position="46"/>
        <end position="65"/>
    </location>
</feature>
<protein>
    <submittedName>
        <fullName evidence="2">Uncharacterized protein</fullName>
    </submittedName>
</protein>
<name>G0P8L7_CAEBE</name>
<reference evidence="3" key="1">
    <citation type="submission" date="2011-07" db="EMBL/GenBank/DDBJ databases">
        <authorList>
            <consortium name="Caenorhabditis brenneri Sequencing and Analysis Consortium"/>
            <person name="Wilson R.K."/>
        </authorList>
    </citation>
    <scope>NUCLEOTIDE SEQUENCE [LARGE SCALE GENOMIC DNA]</scope>
    <source>
        <strain evidence="3">PB2801</strain>
    </source>
</reference>
<evidence type="ECO:0000313" key="2">
    <source>
        <dbReference type="EMBL" id="EGT47933.1"/>
    </source>
</evidence>
<dbReference type="InParanoid" id="G0P8L7"/>
<dbReference type="HOGENOM" id="CLU_2499895_0_0_1"/>
<evidence type="ECO:0000256" key="1">
    <source>
        <dbReference type="SAM" id="Phobius"/>
    </source>
</evidence>
<dbReference type="EMBL" id="GL380136">
    <property type="protein sequence ID" value="EGT47933.1"/>
    <property type="molecule type" value="Genomic_DNA"/>
</dbReference>
<gene>
    <name evidence="2" type="ORF">CAEBREN_13356</name>
</gene>
<keyword evidence="1" id="KW-1133">Transmembrane helix</keyword>
<organism evidence="3">
    <name type="scientific">Caenorhabditis brenneri</name>
    <name type="common">Nematode worm</name>
    <dbReference type="NCBI Taxonomy" id="135651"/>
    <lineage>
        <taxon>Eukaryota</taxon>
        <taxon>Metazoa</taxon>
        <taxon>Ecdysozoa</taxon>
        <taxon>Nematoda</taxon>
        <taxon>Chromadorea</taxon>
        <taxon>Rhabditida</taxon>
        <taxon>Rhabditina</taxon>
        <taxon>Rhabditomorpha</taxon>
        <taxon>Rhabditoidea</taxon>
        <taxon>Rhabditidae</taxon>
        <taxon>Peloderinae</taxon>
        <taxon>Caenorhabditis</taxon>
    </lineage>
</organism>